<protein>
    <recommendedName>
        <fullName evidence="4">DUF2570 domain-containing protein</fullName>
    </recommendedName>
</protein>
<dbReference type="PROSITE" id="PS51257">
    <property type="entry name" value="PROKAR_LIPOPROTEIN"/>
    <property type="match status" value="1"/>
</dbReference>
<dbReference type="EMBL" id="PCGW01000007">
    <property type="protein sequence ID" value="PHO20818.1"/>
    <property type="molecule type" value="Genomic_DNA"/>
</dbReference>
<keyword evidence="1" id="KW-0812">Transmembrane</keyword>
<keyword evidence="1" id="KW-0472">Membrane</keyword>
<evidence type="ECO:0000313" key="2">
    <source>
        <dbReference type="EMBL" id="PHO20818.1"/>
    </source>
</evidence>
<comment type="caution">
    <text evidence="2">The sequence shown here is derived from an EMBL/GenBank/DDBJ whole genome shotgun (WGS) entry which is preliminary data.</text>
</comment>
<keyword evidence="3" id="KW-1185">Reference proteome</keyword>
<reference evidence="2 3" key="1">
    <citation type="submission" date="2017-10" db="EMBL/GenBank/DDBJ databases">
        <title>Draft genome sequences of Aggregatibacter actinomycetemcomitans strains 310a and 310b.</title>
        <authorList>
            <person name="May A.C."/>
            <person name="Ohta H."/>
            <person name="Maeda H."/>
            <person name="Kokeguchi S."/>
            <person name="Cugini C."/>
        </authorList>
    </citation>
    <scope>NUCLEOTIDE SEQUENCE [LARGE SCALE GENOMIC DNA]</scope>
    <source>
        <strain evidence="2 3">310b</strain>
    </source>
</reference>
<proteinExistence type="predicted"/>
<evidence type="ECO:0000313" key="3">
    <source>
        <dbReference type="Proteomes" id="UP000226080"/>
    </source>
</evidence>
<accession>A0A2G1DQM3</accession>
<name>A0A2G1DQM3_AGGAC</name>
<sequence length="122" mass="13952">MSQAKALRISSILDNVFTFLLLIGCLGLFVQIYKQNDNLSALQNKYDQMVVLADQRMKRIDALQANLSDRNDKIELLMQAQEEERKANGERIDAIRKIIKENRCVRNSGISGDVINRLLKSE</sequence>
<dbReference type="Proteomes" id="UP000226080">
    <property type="component" value="Unassembled WGS sequence"/>
</dbReference>
<evidence type="ECO:0000256" key="1">
    <source>
        <dbReference type="SAM" id="Phobius"/>
    </source>
</evidence>
<dbReference type="RefSeq" id="WP_099308943.1">
    <property type="nucleotide sequence ID" value="NZ_JABJZH010000007.1"/>
</dbReference>
<feature type="transmembrane region" description="Helical" evidence="1">
    <location>
        <begin position="12"/>
        <end position="33"/>
    </location>
</feature>
<organism evidence="2 3">
    <name type="scientific">Aggregatibacter actinomycetemcomitans</name>
    <name type="common">Actinobacillus actinomycetemcomitans</name>
    <name type="synonym">Haemophilus actinomycetemcomitans</name>
    <dbReference type="NCBI Taxonomy" id="714"/>
    <lineage>
        <taxon>Bacteria</taxon>
        <taxon>Pseudomonadati</taxon>
        <taxon>Pseudomonadota</taxon>
        <taxon>Gammaproteobacteria</taxon>
        <taxon>Pasteurellales</taxon>
        <taxon>Pasteurellaceae</taxon>
        <taxon>Aggregatibacter</taxon>
    </lineage>
</organism>
<evidence type="ECO:0008006" key="4">
    <source>
        <dbReference type="Google" id="ProtNLM"/>
    </source>
</evidence>
<gene>
    <name evidence="2" type="ORF">CQR80_04815</name>
</gene>
<keyword evidence="1" id="KW-1133">Transmembrane helix</keyword>